<keyword evidence="5" id="KW-1185">Reference proteome</keyword>
<dbReference type="InterPro" id="IPR009030">
    <property type="entry name" value="Growth_fac_rcpt_cys_sf"/>
</dbReference>
<dbReference type="InterPro" id="IPR017896">
    <property type="entry name" value="4Fe4S_Fe-S-bd"/>
</dbReference>
<feature type="chain" id="PRO_5006867485" evidence="2">
    <location>
        <begin position="22"/>
        <end position="191"/>
    </location>
</feature>
<sequence>MGFLKLKYILIVVLLLNFVICYLPCGDNENVKDNCQECNVEGSELNLFNNTCMCTQHYYIDENQVSCKPCFIYGDKCIESCPEGTTENKDYYICENGKDEKLQNNDQTHIVIIGAIIIVVQLLLSLSLYNYLYTKLKQSFIRDSKVVHELSPEERQYLQGQGVEERFALDYSQDVISKGKLLQSQSSDLIE</sequence>
<gene>
    <name evidence="4" type="ORF">PPERSA_11962</name>
</gene>
<evidence type="ECO:0000313" key="5">
    <source>
        <dbReference type="Proteomes" id="UP000054937"/>
    </source>
</evidence>
<proteinExistence type="predicted"/>
<evidence type="ECO:0000256" key="2">
    <source>
        <dbReference type="SAM" id="SignalP"/>
    </source>
</evidence>
<feature type="transmembrane region" description="Helical" evidence="1">
    <location>
        <begin position="110"/>
        <end position="132"/>
    </location>
</feature>
<reference evidence="4 5" key="1">
    <citation type="journal article" date="2015" name="Sci. Rep.">
        <title>Genome of the facultative scuticociliatosis pathogen Pseudocohnilembus persalinus provides insight into its virulence through horizontal gene transfer.</title>
        <authorList>
            <person name="Xiong J."/>
            <person name="Wang G."/>
            <person name="Cheng J."/>
            <person name="Tian M."/>
            <person name="Pan X."/>
            <person name="Warren A."/>
            <person name="Jiang C."/>
            <person name="Yuan D."/>
            <person name="Miao W."/>
        </authorList>
    </citation>
    <scope>NUCLEOTIDE SEQUENCE [LARGE SCALE GENOMIC DNA]</scope>
    <source>
        <strain evidence="4">36N120E</strain>
    </source>
</reference>
<keyword evidence="1" id="KW-0812">Transmembrane</keyword>
<evidence type="ECO:0000256" key="1">
    <source>
        <dbReference type="SAM" id="Phobius"/>
    </source>
</evidence>
<comment type="caution">
    <text evidence="4">The sequence shown here is derived from an EMBL/GenBank/DDBJ whole genome shotgun (WGS) entry which is preliminary data.</text>
</comment>
<protein>
    <submittedName>
        <fullName evidence="4">Insulin-like growth factor binding protein, N-terminal</fullName>
    </submittedName>
</protein>
<keyword evidence="2" id="KW-0732">Signal</keyword>
<evidence type="ECO:0000259" key="3">
    <source>
        <dbReference type="PROSITE" id="PS51379"/>
    </source>
</evidence>
<name>A0A0V0QK72_PSEPJ</name>
<dbReference type="Proteomes" id="UP000054937">
    <property type="component" value="Unassembled WGS sequence"/>
</dbReference>
<dbReference type="EMBL" id="LDAU01000154">
    <property type="protein sequence ID" value="KRX02622.1"/>
    <property type="molecule type" value="Genomic_DNA"/>
</dbReference>
<accession>A0A0V0QK72</accession>
<dbReference type="InParanoid" id="A0A0V0QK72"/>
<feature type="signal peptide" evidence="2">
    <location>
        <begin position="1"/>
        <end position="21"/>
    </location>
</feature>
<dbReference type="SUPFAM" id="SSF57184">
    <property type="entry name" value="Growth factor receptor domain"/>
    <property type="match status" value="1"/>
</dbReference>
<keyword evidence="1" id="KW-1133">Transmembrane helix</keyword>
<organism evidence="4 5">
    <name type="scientific">Pseudocohnilembus persalinus</name>
    <name type="common">Ciliate</name>
    <dbReference type="NCBI Taxonomy" id="266149"/>
    <lineage>
        <taxon>Eukaryota</taxon>
        <taxon>Sar</taxon>
        <taxon>Alveolata</taxon>
        <taxon>Ciliophora</taxon>
        <taxon>Intramacronucleata</taxon>
        <taxon>Oligohymenophorea</taxon>
        <taxon>Scuticociliatia</taxon>
        <taxon>Philasterida</taxon>
        <taxon>Pseudocohnilembidae</taxon>
        <taxon>Pseudocohnilembus</taxon>
    </lineage>
</organism>
<feature type="domain" description="4Fe-4S ferredoxin-type" evidence="3">
    <location>
        <begin position="56"/>
        <end position="91"/>
    </location>
</feature>
<dbReference type="AlphaFoldDB" id="A0A0V0QK72"/>
<keyword evidence="1" id="KW-0472">Membrane</keyword>
<dbReference type="PROSITE" id="PS51379">
    <property type="entry name" value="4FE4S_FER_2"/>
    <property type="match status" value="1"/>
</dbReference>
<evidence type="ECO:0000313" key="4">
    <source>
        <dbReference type="EMBL" id="KRX02622.1"/>
    </source>
</evidence>